<keyword evidence="2" id="KW-0378">Hydrolase</keyword>
<keyword evidence="4" id="KW-0732">Signal</keyword>
<evidence type="ECO:0000313" key="7">
    <source>
        <dbReference type="Proteomes" id="UP001391051"/>
    </source>
</evidence>
<evidence type="ECO:0000256" key="3">
    <source>
        <dbReference type="ARBA" id="ARBA00023295"/>
    </source>
</evidence>
<dbReference type="EMBL" id="JAQQWE010000006">
    <property type="protein sequence ID" value="KAK7949050.1"/>
    <property type="molecule type" value="Genomic_DNA"/>
</dbReference>
<dbReference type="InterPro" id="IPR023186">
    <property type="entry name" value="IUNH"/>
</dbReference>
<dbReference type="GeneID" id="92079220"/>
<dbReference type="Pfam" id="PF01156">
    <property type="entry name" value="IU_nuc_hydro"/>
    <property type="match status" value="1"/>
</dbReference>
<feature type="domain" description="Inosine/uridine-preferring nucleoside hydrolase" evidence="5">
    <location>
        <begin position="34"/>
        <end position="337"/>
    </location>
</feature>
<evidence type="ECO:0000256" key="2">
    <source>
        <dbReference type="ARBA" id="ARBA00022801"/>
    </source>
</evidence>
<keyword evidence="3" id="KW-0326">Glycosidase</keyword>
<reference evidence="6 7" key="1">
    <citation type="submission" date="2023-01" db="EMBL/GenBank/DDBJ databases">
        <title>Analysis of 21 Apiospora genomes using comparative genomics revels a genus with tremendous synthesis potential of carbohydrate active enzymes and secondary metabolites.</title>
        <authorList>
            <person name="Sorensen T."/>
        </authorList>
    </citation>
    <scope>NUCLEOTIDE SEQUENCE [LARGE SCALE GENOMIC DNA]</scope>
    <source>
        <strain evidence="6 7">CBS 24483</strain>
    </source>
</reference>
<dbReference type="Proteomes" id="UP001391051">
    <property type="component" value="Unassembled WGS sequence"/>
</dbReference>
<evidence type="ECO:0000256" key="1">
    <source>
        <dbReference type="ARBA" id="ARBA00009176"/>
    </source>
</evidence>
<dbReference type="SUPFAM" id="SSF53590">
    <property type="entry name" value="Nucleoside hydrolase"/>
    <property type="match status" value="1"/>
</dbReference>
<evidence type="ECO:0000259" key="5">
    <source>
        <dbReference type="Pfam" id="PF01156"/>
    </source>
</evidence>
<proteinExistence type="inferred from homology"/>
<feature type="chain" id="PRO_5046655247" description="Inosine/uridine-preferring nucleoside hydrolase domain-containing protein" evidence="4">
    <location>
        <begin position="22"/>
        <end position="353"/>
    </location>
</feature>
<sequence length="353" mass="37992">MTRAITWAAAGLCAFAAAVSAAPATPADGGPLKIIIDTDFNTIGDDGQVLAMAAQLHKSKVVEILGLTIAVERLGIEQDVGIYVGANEPFLHSYAAYQQEKKQFGNGTLYVGAYGTPPPAPGQESLVAPPDGFATHTTPRNQSAAQVIIDTVHAHPHEVTILAIAPLTNLAFALRLDPSIAPLIRGIVHMGGQLYAPGNAYNGAGEINWWLDPESARVVLRAPVPNKTLYPLDLTNTVPIANATYDRIGAHEPATPFTTLFRDSKRWPYAYDAVALACLVDPSLRREVRELYVDVSCEAEAESYGKGLVWEEDPYPGTGLSTAASVVFSVDNDRFFELYDDLLTRPIILPTRN</sequence>
<dbReference type="Gene3D" id="3.90.245.10">
    <property type="entry name" value="Ribonucleoside hydrolase-like"/>
    <property type="match status" value="1"/>
</dbReference>
<evidence type="ECO:0000313" key="6">
    <source>
        <dbReference type="EMBL" id="KAK7949050.1"/>
    </source>
</evidence>
<accession>A0ABR1Q959</accession>
<dbReference type="PANTHER" id="PTHR12304">
    <property type="entry name" value="INOSINE-URIDINE PREFERRING NUCLEOSIDE HYDROLASE"/>
    <property type="match status" value="1"/>
</dbReference>
<comment type="caution">
    <text evidence="6">The sequence shown here is derived from an EMBL/GenBank/DDBJ whole genome shotgun (WGS) entry which is preliminary data.</text>
</comment>
<dbReference type="RefSeq" id="XP_066698556.1">
    <property type="nucleotide sequence ID" value="XM_066846158.1"/>
</dbReference>
<dbReference type="InterPro" id="IPR001910">
    <property type="entry name" value="Inosine/uridine_hydrolase_dom"/>
</dbReference>
<gene>
    <name evidence="6" type="ORF">PG986_009936</name>
</gene>
<dbReference type="InterPro" id="IPR036452">
    <property type="entry name" value="Ribo_hydro-like"/>
</dbReference>
<organism evidence="6 7">
    <name type="scientific">Apiospora aurea</name>
    <dbReference type="NCBI Taxonomy" id="335848"/>
    <lineage>
        <taxon>Eukaryota</taxon>
        <taxon>Fungi</taxon>
        <taxon>Dikarya</taxon>
        <taxon>Ascomycota</taxon>
        <taxon>Pezizomycotina</taxon>
        <taxon>Sordariomycetes</taxon>
        <taxon>Xylariomycetidae</taxon>
        <taxon>Amphisphaeriales</taxon>
        <taxon>Apiosporaceae</taxon>
        <taxon>Apiospora</taxon>
    </lineage>
</organism>
<comment type="similarity">
    <text evidence="1">Belongs to the IUNH family.</text>
</comment>
<evidence type="ECO:0000256" key="4">
    <source>
        <dbReference type="SAM" id="SignalP"/>
    </source>
</evidence>
<name>A0ABR1Q959_9PEZI</name>
<dbReference type="PANTHER" id="PTHR12304:SF4">
    <property type="entry name" value="URIDINE NUCLEOSIDASE"/>
    <property type="match status" value="1"/>
</dbReference>
<keyword evidence="7" id="KW-1185">Reference proteome</keyword>
<protein>
    <recommendedName>
        <fullName evidence="5">Inosine/uridine-preferring nucleoside hydrolase domain-containing protein</fullName>
    </recommendedName>
</protein>
<feature type="signal peptide" evidence="4">
    <location>
        <begin position="1"/>
        <end position="21"/>
    </location>
</feature>